<dbReference type="InterPro" id="IPR000340">
    <property type="entry name" value="Dual-sp_phosphatase_cat-dom"/>
</dbReference>
<feature type="compositionally biased region" description="Polar residues" evidence="5">
    <location>
        <begin position="24"/>
        <end position="33"/>
    </location>
</feature>
<comment type="caution">
    <text evidence="8">The sequence shown here is derived from an EMBL/GenBank/DDBJ whole genome shotgun (WGS) entry which is preliminary data.</text>
</comment>
<dbReference type="EC" id="3.1.3.48" evidence="2"/>
<feature type="compositionally biased region" description="Polar residues" evidence="5">
    <location>
        <begin position="86"/>
        <end position="100"/>
    </location>
</feature>
<dbReference type="PROSITE" id="PS50056">
    <property type="entry name" value="TYR_PHOSPHATASE_2"/>
    <property type="match status" value="1"/>
</dbReference>
<feature type="region of interest" description="Disordered" evidence="5">
    <location>
        <begin position="465"/>
        <end position="605"/>
    </location>
</feature>
<keyword evidence="4" id="KW-0904">Protein phosphatase</keyword>
<feature type="compositionally biased region" description="Polar residues" evidence="5">
    <location>
        <begin position="502"/>
        <end position="514"/>
    </location>
</feature>
<evidence type="ECO:0000256" key="5">
    <source>
        <dbReference type="SAM" id="MobiDB-lite"/>
    </source>
</evidence>
<feature type="compositionally biased region" description="Low complexity" evidence="5">
    <location>
        <begin position="480"/>
        <end position="493"/>
    </location>
</feature>
<comment type="similarity">
    <text evidence="1">Belongs to the protein-tyrosine phosphatase family. Non-receptor class dual specificity subfamily.</text>
</comment>
<dbReference type="GO" id="GO:0017017">
    <property type="term" value="F:MAP kinase tyrosine/serine/threonine phosphatase activity"/>
    <property type="evidence" value="ECO:0007669"/>
    <property type="project" value="TreeGrafter"/>
</dbReference>
<dbReference type="Proteomes" id="UP000673552">
    <property type="component" value="Unassembled WGS sequence"/>
</dbReference>
<reference evidence="9" key="1">
    <citation type="journal article" date="2021" name="Microbiol. Resour. Announc.">
        <title>LGAAP: Leishmaniinae Genome Assembly and Annotation Pipeline.</title>
        <authorList>
            <person name="Almutairi H."/>
            <person name="Urbaniak M.D."/>
            <person name="Bates M.D."/>
            <person name="Jariyapan N."/>
            <person name="Kwakye-Nuako G."/>
            <person name="Thomaz-Soccol V."/>
            <person name="Al-Salem W.S."/>
            <person name="Dillon R.J."/>
            <person name="Bates P.A."/>
            <person name="Gatherer D."/>
        </authorList>
    </citation>
    <scope>NUCLEOTIDE SEQUENCE [LARGE SCALE GENOMIC DNA]</scope>
</reference>
<gene>
    <name evidence="8" type="ORF">LSCM1_07698</name>
</gene>
<feature type="compositionally biased region" description="Low complexity" evidence="5">
    <location>
        <begin position="702"/>
        <end position="715"/>
    </location>
</feature>
<evidence type="ECO:0000259" key="7">
    <source>
        <dbReference type="PROSITE" id="PS50056"/>
    </source>
</evidence>
<feature type="compositionally biased region" description="Basic residues" evidence="5">
    <location>
        <begin position="566"/>
        <end position="576"/>
    </location>
</feature>
<sequence>MASSTPAQQSSTLPPPLHSPPSPYTKNRTSTFGSAFEEYDDASACRSKRLPTQPPTPQQQQQQQQQVHGREGDRYDADGSGGGRWGQNTSQPSTPCTELPSSPHAKPSVSPAGLATPPSSVAKDARLACRQYLEEAYTPTSASEAGGESERPQKKELRLEDCTSNNFNYRSVFSPAYVLSSATSLSLDTGCTDGRDFSMFSFTSSVRDNLDALGGSMCRRANPLASSNSMAADTTETPLVAHGVPAPSSPTSSTVHVAAGRPTAGAAEGSGAFAARMSKFKRRLQNLSGPAFDLKAVQEAQRSFLEEEAVCNAAQSYPMSDITSLLAVGSWKDASDPVLLKKHNIGYVLNVAKELIPTEEAKAIAEKNDIVSEWIPMSDSHSQDVSEHLLKAFRFIERARKEHSRVLVHCRRGISRSAAIIVAYLMASEHRSYEDALRFVTERRSCVSLNLAFQERLSEFVPSSEFFHGSPLQPPPPQQQQPSAASPPSASSSGVLLPTHSVPASLTDNASSGHASHLRQPRSMPKPENPLLRPRECHSVSSSANSSRASSGVRTAPSQSSGPPLKPRRERKRCLRPLRASKQTSLWCSTVSSSTPTSTTATSLNSASLEEVSAFHSPLQKHQHSRRGSGVPRAFGTLSSTTRMSTPSVATTAMPDRRSAEDEVMGTPAPESLCSRDNGDNEGEEPSSPMGADYRGTLARFSVTQASSSSTSIGSPKNLPRSYSEEEVRPITTATTTVTATLSHLSKHVPDGTTTTANEEAGDGEVQCGSSSANTNESFSHLHCSPRVPAHRGNAFDDFSGGDDDGSGAPESTPTTELPLLQKKRYRKSRLRTLISGDAAATPSPVTESQPYSAVQLHLPVPESGRSGSEEQQDSEASEMSNSHAATVGGDKMSTTATRSGPSATCYGTRNSFNEEEVAPPSPTASQSSPVLADAIPPVPSRSG</sequence>
<feature type="region of interest" description="Disordered" evidence="5">
    <location>
        <begin position="1"/>
        <end position="121"/>
    </location>
</feature>
<feature type="compositionally biased region" description="Pro residues" evidence="5">
    <location>
        <begin position="13"/>
        <end position="23"/>
    </location>
</feature>
<dbReference type="GO" id="GO:0043409">
    <property type="term" value="P:negative regulation of MAPK cascade"/>
    <property type="evidence" value="ECO:0007669"/>
    <property type="project" value="TreeGrafter"/>
</dbReference>
<feature type="region of interest" description="Disordered" evidence="5">
    <location>
        <begin position="618"/>
        <end position="730"/>
    </location>
</feature>
<dbReference type="CDD" id="cd14498">
    <property type="entry name" value="DSP"/>
    <property type="match status" value="1"/>
</dbReference>
<dbReference type="GO" id="GO:0005737">
    <property type="term" value="C:cytoplasm"/>
    <property type="evidence" value="ECO:0007669"/>
    <property type="project" value="TreeGrafter"/>
</dbReference>
<evidence type="ECO:0000256" key="4">
    <source>
        <dbReference type="ARBA" id="ARBA00022912"/>
    </source>
</evidence>
<dbReference type="PANTHER" id="PTHR10159">
    <property type="entry name" value="DUAL SPECIFICITY PROTEIN PHOSPHATASE"/>
    <property type="match status" value="1"/>
</dbReference>
<organism evidence="8 9">
    <name type="scientific">Leishmania martiniquensis</name>
    <dbReference type="NCBI Taxonomy" id="1580590"/>
    <lineage>
        <taxon>Eukaryota</taxon>
        <taxon>Discoba</taxon>
        <taxon>Euglenozoa</taxon>
        <taxon>Kinetoplastea</taxon>
        <taxon>Metakinetoplastina</taxon>
        <taxon>Trypanosomatida</taxon>
        <taxon>Trypanosomatidae</taxon>
        <taxon>Leishmaniinae</taxon>
        <taxon>Leishmania</taxon>
    </lineage>
</organism>
<reference evidence="9" key="2">
    <citation type="journal article" date="2021" name="Sci. Data">
        <title>Chromosome-scale genome sequencing, assembly and annotation of six genomes from subfamily Leishmaniinae.</title>
        <authorList>
            <person name="Almutairi H."/>
            <person name="Urbaniak M.D."/>
            <person name="Bates M.D."/>
            <person name="Jariyapan N."/>
            <person name="Kwakye-Nuako G."/>
            <person name="Thomaz Soccol V."/>
            <person name="Al-Salem W.S."/>
            <person name="Dillon R.J."/>
            <person name="Bates P.A."/>
            <person name="Gatherer D."/>
        </authorList>
    </citation>
    <scope>NUCLEOTIDE SEQUENCE [LARGE SCALE GENOMIC DNA]</scope>
</reference>
<dbReference type="InterPro" id="IPR000387">
    <property type="entry name" value="Tyr_Pase_dom"/>
</dbReference>
<dbReference type="Pfam" id="PF00782">
    <property type="entry name" value="DSPc"/>
    <property type="match status" value="1"/>
</dbReference>
<keyword evidence="3" id="KW-0378">Hydrolase</keyword>
<name>A0A836HZ65_9TRYP</name>
<feature type="domain" description="Tyrosine specific protein phosphatases" evidence="7">
    <location>
        <begin position="387"/>
        <end position="444"/>
    </location>
</feature>
<dbReference type="PROSITE" id="PS50054">
    <property type="entry name" value="TYR_PHOSPHATASE_DUAL"/>
    <property type="match status" value="1"/>
</dbReference>
<dbReference type="RefSeq" id="XP_067181265.1">
    <property type="nucleotide sequence ID" value="XM_067325060.1"/>
</dbReference>
<dbReference type="InterPro" id="IPR029021">
    <property type="entry name" value="Prot-tyrosine_phosphatase-like"/>
</dbReference>
<feature type="compositionally biased region" description="Basic and acidic residues" evidence="5">
    <location>
        <begin position="68"/>
        <end position="77"/>
    </location>
</feature>
<dbReference type="SMART" id="SM00195">
    <property type="entry name" value="DSPc"/>
    <property type="match status" value="1"/>
</dbReference>
<feature type="compositionally biased region" description="Polar residues" evidence="5">
    <location>
        <begin position="637"/>
        <end position="651"/>
    </location>
</feature>
<feature type="compositionally biased region" description="Low complexity" evidence="5">
    <location>
        <begin position="539"/>
        <end position="554"/>
    </location>
</feature>
<dbReference type="KEGG" id="lmat:92517572"/>
<dbReference type="GO" id="GO:0008330">
    <property type="term" value="F:protein tyrosine/threonine phosphatase activity"/>
    <property type="evidence" value="ECO:0007669"/>
    <property type="project" value="TreeGrafter"/>
</dbReference>
<dbReference type="Gene3D" id="3.90.190.10">
    <property type="entry name" value="Protein tyrosine phosphatase superfamily"/>
    <property type="match status" value="1"/>
</dbReference>
<feature type="region of interest" description="Disordered" evidence="5">
    <location>
        <begin position="745"/>
        <end position="944"/>
    </location>
</feature>
<dbReference type="SUPFAM" id="SSF52799">
    <property type="entry name" value="(Phosphotyrosine protein) phosphatases II"/>
    <property type="match status" value="1"/>
</dbReference>
<dbReference type="AlphaFoldDB" id="A0A836HZ65"/>
<feature type="compositionally biased region" description="Polar residues" evidence="5">
    <location>
        <begin position="844"/>
        <end position="853"/>
    </location>
</feature>
<dbReference type="InterPro" id="IPR020422">
    <property type="entry name" value="TYR_PHOSPHATASE_DUAL_dom"/>
</dbReference>
<feature type="compositionally biased region" description="Basic residues" evidence="5">
    <location>
        <begin position="822"/>
        <end position="831"/>
    </location>
</feature>
<evidence type="ECO:0000313" key="9">
    <source>
        <dbReference type="Proteomes" id="UP000673552"/>
    </source>
</evidence>
<feature type="compositionally biased region" description="Low complexity" evidence="5">
    <location>
        <begin position="589"/>
        <end position="605"/>
    </location>
</feature>
<feature type="compositionally biased region" description="Polar residues" evidence="5">
    <location>
        <begin position="768"/>
        <end position="779"/>
    </location>
</feature>
<feature type="domain" description="Tyrosine-protein phosphatase" evidence="6">
    <location>
        <begin position="317"/>
        <end position="466"/>
    </location>
</feature>
<keyword evidence="9" id="KW-1185">Reference proteome</keyword>
<feature type="compositionally biased region" description="Polar residues" evidence="5">
    <location>
        <begin position="893"/>
        <end position="912"/>
    </location>
</feature>
<dbReference type="EMBL" id="JAFEUZ010000005">
    <property type="protein sequence ID" value="KAG5487031.1"/>
    <property type="molecule type" value="Genomic_DNA"/>
</dbReference>
<feature type="compositionally biased region" description="Basic and acidic residues" evidence="5">
    <location>
        <begin position="148"/>
        <end position="158"/>
    </location>
</feature>
<evidence type="ECO:0000313" key="8">
    <source>
        <dbReference type="EMBL" id="KAG5487031.1"/>
    </source>
</evidence>
<dbReference type="InterPro" id="IPR016130">
    <property type="entry name" value="Tyr_Pase_AS"/>
</dbReference>
<protein>
    <recommendedName>
        <fullName evidence="2">protein-tyrosine-phosphatase</fullName>
        <ecNumber evidence="2">3.1.3.48</ecNumber>
    </recommendedName>
</protein>
<dbReference type="OrthoDB" id="273181at2759"/>
<proteinExistence type="inferred from homology"/>
<dbReference type="GO" id="GO:0033550">
    <property type="term" value="F:MAP kinase tyrosine phosphatase activity"/>
    <property type="evidence" value="ECO:0007669"/>
    <property type="project" value="TreeGrafter"/>
</dbReference>
<evidence type="ECO:0000256" key="1">
    <source>
        <dbReference type="ARBA" id="ARBA00008601"/>
    </source>
</evidence>
<feature type="region of interest" description="Disordered" evidence="5">
    <location>
        <begin position="138"/>
        <end position="158"/>
    </location>
</feature>
<evidence type="ECO:0000256" key="2">
    <source>
        <dbReference type="ARBA" id="ARBA00013064"/>
    </source>
</evidence>
<dbReference type="PROSITE" id="PS00383">
    <property type="entry name" value="TYR_PHOSPHATASE_1"/>
    <property type="match status" value="1"/>
</dbReference>
<evidence type="ECO:0000256" key="3">
    <source>
        <dbReference type="ARBA" id="ARBA00022801"/>
    </source>
</evidence>
<dbReference type="PANTHER" id="PTHR10159:SF532">
    <property type="entry name" value="SPECIFICITY PROTEIN PHOSPHATASE, PUTATIVE-RELATED"/>
    <property type="match status" value="1"/>
</dbReference>
<evidence type="ECO:0000259" key="6">
    <source>
        <dbReference type="PROSITE" id="PS50054"/>
    </source>
</evidence>
<accession>A0A836HZ65</accession>
<dbReference type="GeneID" id="92517572"/>